<gene>
    <name evidence="3" type="ORF">SP4011_09260</name>
</gene>
<feature type="domain" description="Pyruvate phosphate dikinase AMP/ATP-binding" evidence="2">
    <location>
        <begin position="58"/>
        <end position="275"/>
    </location>
</feature>
<dbReference type="Pfam" id="PF00391">
    <property type="entry name" value="PEP-utilizers"/>
    <property type="match status" value="1"/>
</dbReference>
<organism evidence="3 4">
    <name type="scientific">Streptococcus parapneumoniae</name>
    <dbReference type="NCBI Taxonomy" id="2993430"/>
    <lineage>
        <taxon>Bacteria</taxon>
        <taxon>Bacillati</taxon>
        <taxon>Bacillota</taxon>
        <taxon>Bacilli</taxon>
        <taxon>Lactobacillales</taxon>
        <taxon>Streptococcaceae</taxon>
        <taxon>Streptococcus</taxon>
        <taxon>Streptococcus thalassemiae group</taxon>
    </lineage>
</organism>
<dbReference type="Gene3D" id="3.30.470.20">
    <property type="entry name" value="ATP-grasp fold, B domain"/>
    <property type="match status" value="1"/>
</dbReference>
<dbReference type="PANTHER" id="PTHR43615:SF1">
    <property type="entry name" value="PPDK_N DOMAIN-CONTAINING PROTEIN"/>
    <property type="match status" value="1"/>
</dbReference>
<dbReference type="InterPro" id="IPR051549">
    <property type="entry name" value="PEP_Utilizing_Enz"/>
</dbReference>
<evidence type="ECO:0000313" key="4">
    <source>
        <dbReference type="Proteomes" id="UP001378546"/>
    </source>
</evidence>
<dbReference type="InterPro" id="IPR013815">
    <property type="entry name" value="ATP_grasp_subdomain_1"/>
</dbReference>
<reference evidence="3 4" key="1">
    <citation type="submission" date="2022-11" db="EMBL/GenBank/DDBJ databases">
        <title>Complete genome sequence of alpha-hemolytic streptococci isolated from Japan.</title>
        <authorList>
            <person name="Morita M."/>
            <person name="Chang B."/>
            <person name="Akeda Y."/>
        </authorList>
    </citation>
    <scope>NUCLEOTIDE SEQUENCE [LARGE SCALE GENOMIC DNA]</scope>
    <source>
        <strain evidence="3 4">SP4011</strain>
    </source>
</reference>
<dbReference type="RefSeq" id="WP_000760348.1">
    <property type="nucleotide sequence ID" value="NZ_AP026968.1"/>
</dbReference>
<dbReference type="InterPro" id="IPR008279">
    <property type="entry name" value="PEP-util_enz_mobile_dom"/>
</dbReference>
<accession>A0ABN6TJN1</accession>
<name>A0ABN6TJN1_9STRE</name>
<dbReference type="Gene3D" id="3.30.1490.20">
    <property type="entry name" value="ATP-grasp fold, A domain"/>
    <property type="match status" value="1"/>
</dbReference>
<dbReference type="Proteomes" id="UP001378546">
    <property type="component" value="Chromosome"/>
</dbReference>
<evidence type="ECO:0000259" key="2">
    <source>
        <dbReference type="Pfam" id="PF01326"/>
    </source>
</evidence>
<keyword evidence="4" id="KW-1185">Reference proteome</keyword>
<dbReference type="SUPFAM" id="SSF52009">
    <property type="entry name" value="Phosphohistidine domain"/>
    <property type="match status" value="1"/>
</dbReference>
<feature type="domain" description="PEP-utilising enzyme mobile" evidence="1">
    <location>
        <begin position="600"/>
        <end position="645"/>
    </location>
</feature>
<dbReference type="InterPro" id="IPR036637">
    <property type="entry name" value="Phosphohistidine_dom_sf"/>
</dbReference>
<dbReference type="SUPFAM" id="SSF56059">
    <property type="entry name" value="Glutathione synthetase ATP-binding domain-like"/>
    <property type="match status" value="1"/>
</dbReference>
<evidence type="ECO:0008006" key="5">
    <source>
        <dbReference type="Google" id="ProtNLM"/>
    </source>
</evidence>
<proteinExistence type="predicted"/>
<sequence length="660" mass="75835">MKKYLINLNGANNITKKTIGNKAYYVNLLEKIKVKTPHSYAISSEFLMDLIGSDFFDVNSDSTNLGNLLQKKLIDSKYNPLWNDLFNEIEDAYGVNKRIAIRSTSLNEDNTDTASAGNYTTVLNVKMNHFDIVSGVMRVFESYIKYKYTWKEKHVIFPVLIQEYIDLKYNGVAFSRNPLTMENEFILEIGKSNKSVVNGEINYVSIYSIDNEQVEETQEEKQFKEDNEYKDKIQELIYEVEELAGFSKTGVDLEWGLSQDGQLFVFQIRAITTKPLFFERAQKEKCFFIDLDSDEVHKMGFPKFQKGLISKQWKKRHWMKQILRNAGINRDYRLGFLVFDKVRASEVTIQSEIDRIFSSQELLLIFETQDGKKQNKIINRSEFSTSIDSIAMLGGISIVWVTEFHKPILSGYSKILNQNIIIEYIVGDLIGLKNEVINYMSEVILSVNGIKIHECISEQKIQYSFDQTNNSVRVDYYEPVPKISNEHLNQIRDITTTLDIEYRGVVVEWVLTDRGVLVYDMSDDKSVINDNYQTIEGYRVISTGSLSGNIIELDEILFSKLAMQNKTLVSVVPSVNEMENVENNSILKELEMKISTVSNPILLAPYPDISLFPLLNKVSGFIFKSGSVLGHLSIHLRERKVPAIILDERKIAKDTIDLII</sequence>
<evidence type="ECO:0000313" key="3">
    <source>
        <dbReference type="EMBL" id="BDT64509.1"/>
    </source>
</evidence>
<dbReference type="PANTHER" id="PTHR43615">
    <property type="entry name" value="PHOSPHOENOLPYRUVATE SYNTHASE-RELATED"/>
    <property type="match status" value="1"/>
</dbReference>
<dbReference type="InterPro" id="IPR002192">
    <property type="entry name" value="PPDK_AMP/ATP-bd"/>
</dbReference>
<dbReference type="EMBL" id="AP026968">
    <property type="protein sequence ID" value="BDT64509.1"/>
    <property type="molecule type" value="Genomic_DNA"/>
</dbReference>
<protein>
    <recommendedName>
        <fullName evidence="5">Phosphoenolpyruvate synthase</fullName>
    </recommendedName>
</protein>
<evidence type="ECO:0000259" key="1">
    <source>
        <dbReference type="Pfam" id="PF00391"/>
    </source>
</evidence>
<dbReference type="Pfam" id="PF01326">
    <property type="entry name" value="PPDK_N"/>
    <property type="match status" value="1"/>
</dbReference>